<keyword evidence="1 5" id="KW-1003">Cell membrane</keyword>
<gene>
    <name evidence="5" type="primary">ftsA</name>
    <name evidence="9" type="ORF">HR08_09725</name>
</gene>
<feature type="region of interest" description="Disordered" evidence="7">
    <location>
        <begin position="419"/>
        <end position="458"/>
    </location>
</feature>
<evidence type="ECO:0000256" key="7">
    <source>
        <dbReference type="SAM" id="MobiDB-lite"/>
    </source>
</evidence>
<dbReference type="SUPFAM" id="SSF53067">
    <property type="entry name" value="Actin-like ATPase domain"/>
    <property type="match status" value="2"/>
</dbReference>
<dbReference type="HAMAP" id="MF_02033">
    <property type="entry name" value="FtsA"/>
    <property type="match status" value="1"/>
</dbReference>
<dbReference type="PIRSF" id="PIRSF003101">
    <property type="entry name" value="FtsA"/>
    <property type="match status" value="1"/>
</dbReference>
<dbReference type="Gene3D" id="3.30.420.40">
    <property type="match status" value="1"/>
</dbReference>
<dbReference type="Pfam" id="PF14450">
    <property type="entry name" value="FtsA"/>
    <property type="match status" value="1"/>
</dbReference>
<keyword evidence="2 5" id="KW-0132">Cell division</keyword>
<comment type="function">
    <text evidence="5 6">Cell division protein that is involved in the assembly of the Z ring. May serve as a membrane anchor for the Z ring.</text>
</comment>
<reference evidence="9 10" key="1">
    <citation type="submission" date="2014-08" db="EMBL/GenBank/DDBJ databases">
        <title>Porphyromonas gulae strain:COT-052_OH1451 Genome sequencing.</title>
        <authorList>
            <person name="Wallis C."/>
            <person name="Deusch O."/>
            <person name="O'Flynn C."/>
            <person name="Davis I."/>
            <person name="Jospin G."/>
            <person name="Darling A.E."/>
            <person name="Coil D.A."/>
            <person name="Alexiev A."/>
            <person name="Horsfall A."/>
            <person name="Kirkwood N."/>
            <person name="Harris S."/>
            <person name="Eisen J.A."/>
        </authorList>
    </citation>
    <scope>NUCLEOTIDE SEQUENCE [LARGE SCALE GENOMIC DNA]</scope>
    <source>
        <strain evidence="10">COT-052 OH1451</strain>
    </source>
</reference>
<name>A0A0A2E2N6_9PORP</name>
<dbReference type="InterPro" id="IPR003494">
    <property type="entry name" value="SHS2_FtsA"/>
</dbReference>
<comment type="subcellular location">
    <subcellularLocation>
        <location evidence="5">Cell membrane</location>
        <topology evidence="5">Peripheral membrane protein</topology>
        <orientation evidence="5">Cytoplasmic side</orientation>
    </subcellularLocation>
    <text evidence="5">Localizes to the Z ring in an FtsZ-dependent manner. Targeted to the membrane through a conserved C-terminal amphipathic helix.</text>
</comment>
<evidence type="ECO:0000256" key="5">
    <source>
        <dbReference type="HAMAP-Rule" id="MF_02033"/>
    </source>
</evidence>
<dbReference type="PANTHER" id="PTHR32432:SF4">
    <property type="entry name" value="CELL DIVISION PROTEIN FTSA"/>
    <property type="match status" value="1"/>
</dbReference>
<feature type="compositionally biased region" description="Basic and acidic residues" evidence="7">
    <location>
        <begin position="419"/>
        <end position="440"/>
    </location>
</feature>
<dbReference type="RefSeq" id="WP_039422026.1">
    <property type="nucleotide sequence ID" value="NZ_JRAI01000080.1"/>
</dbReference>
<dbReference type="InterPro" id="IPR050696">
    <property type="entry name" value="FtsA/MreB"/>
</dbReference>
<dbReference type="InterPro" id="IPR043129">
    <property type="entry name" value="ATPase_NBD"/>
</dbReference>
<comment type="caution">
    <text evidence="9">The sequence shown here is derived from an EMBL/GenBank/DDBJ whole genome shotgun (WGS) entry which is preliminary data.</text>
</comment>
<evidence type="ECO:0000256" key="3">
    <source>
        <dbReference type="ARBA" id="ARBA00023136"/>
    </source>
</evidence>
<evidence type="ECO:0000313" key="9">
    <source>
        <dbReference type="EMBL" id="KGN84040.1"/>
    </source>
</evidence>
<evidence type="ECO:0000313" key="10">
    <source>
        <dbReference type="Proteomes" id="UP000030130"/>
    </source>
</evidence>
<dbReference type="GO" id="GO:0009898">
    <property type="term" value="C:cytoplasmic side of plasma membrane"/>
    <property type="evidence" value="ECO:0007669"/>
    <property type="project" value="UniProtKB-UniRule"/>
</dbReference>
<evidence type="ECO:0000256" key="4">
    <source>
        <dbReference type="ARBA" id="ARBA00023306"/>
    </source>
</evidence>
<evidence type="ECO:0000256" key="1">
    <source>
        <dbReference type="ARBA" id="ARBA00022475"/>
    </source>
</evidence>
<dbReference type="EMBL" id="JRAI01000080">
    <property type="protein sequence ID" value="KGN84040.1"/>
    <property type="molecule type" value="Genomic_DNA"/>
</dbReference>
<comment type="similarity">
    <text evidence="5 6">Belongs to the FtsA/MreB family.</text>
</comment>
<dbReference type="InterPro" id="IPR020823">
    <property type="entry name" value="Cell_div_FtsA"/>
</dbReference>
<protein>
    <recommendedName>
        <fullName evidence="5 6">Cell division protein FtsA</fullName>
    </recommendedName>
</protein>
<proteinExistence type="inferred from homology"/>
<evidence type="ECO:0000259" key="8">
    <source>
        <dbReference type="SMART" id="SM00842"/>
    </source>
</evidence>
<dbReference type="SMART" id="SM00842">
    <property type="entry name" value="FtsA"/>
    <property type="match status" value="1"/>
</dbReference>
<keyword evidence="3 5" id="KW-0472">Membrane</keyword>
<dbReference type="AlphaFoldDB" id="A0A0A2E2N6"/>
<accession>A0A0A2E2N6</accession>
<dbReference type="GO" id="GO:0032153">
    <property type="term" value="C:cell division site"/>
    <property type="evidence" value="ECO:0007669"/>
    <property type="project" value="UniProtKB-UniRule"/>
</dbReference>
<organism evidence="9 10">
    <name type="scientific">Porphyromonas gulae</name>
    <dbReference type="NCBI Taxonomy" id="111105"/>
    <lineage>
        <taxon>Bacteria</taxon>
        <taxon>Pseudomonadati</taxon>
        <taxon>Bacteroidota</taxon>
        <taxon>Bacteroidia</taxon>
        <taxon>Bacteroidales</taxon>
        <taxon>Porphyromonadaceae</taxon>
        <taxon>Porphyromonas</taxon>
    </lineage>
</organism>
<keyword evidence="4 5" id="KW-0131">Cell cycle</keyword>
<evidence type="ECO:0000256" key="6">
    <source>
        <dbReference type="PIRNR" id="PIRNR003101"/>
    </source>
</evidence>
<feature type="domain" description="SHS2" evidence="8">
    <location>
        <begin position="8"/>
        <end position="198"/>
    </location>
</feature>
<dbReference type="GO" id="GO:0043093">
    <property type="term" value="P:FtsZ-dependent cytokinesis"/>
    <property type="evidence" value="ECO:0007669"/>
    <property type="project" value="UniProtKB-UniRule"/>
</dbReference>
<dbReference type="eggNOG" id="COG0849">
    <property type="taxonomic scope" value="Bacteria"/>
</dbReference>
<dbReference type="STRING" id="111105.HR09_03800"/>
<dbReference type="PANTHER" id="PTHR32432">
    <property type="entry name" value="CELL DIVISION PROTEIN FTSA-RELATED"/>
    <property type="match status" value="1"/>
</dbReference>
<comment type="subunit">
    <text evidence="5">Self-interacts. Interacts with FtsZ.</text>
</comment>
<dbReference type="Proteomes" id="UP000030130">
    <property type="component" value="Unassembled WGS sequence"/>
</dbReference>
<sequence length="479" mass="53643">MSSMNTIYAVIDLGSWYIRGMVARKTEDGRVSPISFYEEPANNCIRHGCIHNIDEAAAIIRRIVSQLNEQLEDNTHITSLYVGVGGQSIASQEYIVRKAMAPEGEVIRTEHIESLWAEMRGASFPDKEVLDVTDPLFYVDGKQEIQAKGVFCHQLEARFQLITARRSVKQNIRIAIEERLGLRLAGILVTPLCEAQVLLSDDELTLGCCYVNIGAGCTSVSIYKNRLLAMLRVLPMGGYNVTRDLTSLRLTEQEAENIKINNVSMINDNKSNGSFRMTFADKFSEREFRSSEVNRLAKARMDEITANYLNILRLSGLLEDIGAGIILNGGGTKINKYMAAMKKILGEVTPAKIRMDRIDTENAISFIEGHISTIGLAYKATQACTDYITTNLGELVSQIETKEETPANDTVQDLFAQDRQIERKENEQRGNTDRQREDSPKQTVKKKEKTGPSFGDKLKGAFIKFGSLFDEDTNQDNNR</sequence>
<evidence type="ECO:0000256" key="2">
    <source>
        <dbReference type="ARBA" id="ARBA00022618"/>
    </source>
</evidence>